<dbReference type="Proteomes" id="UP000447434">
    <property type="component" value="Chromosome 20"/>
</dbReference>
<keyword evidence="2" id="KW-1185">Reference proteome</keyword>
<dbReference type="AlphaFoldDB" id="A0A6A4NPW9"/>
<reference evidence="2" key="1">
    <citation type="journal article" date="2020" name="Nat. Commun.">
        <title>Genome sequence of the cluster root forming white lupin.</title>
        <authorList>
            <person name="Hufnagel B."/>
            <person name="Marques A."/>
            <person name="Soriano A."/>
            <person name="Marques L."/>
            <person name="Divol F."/>
            <person name="Doumas P."/>
            <person name="Sallet E."/>
            <person name="Mancinotti D."/>
            <person name="Carrere S."/>
            <person name="Marande W."/>
            <person name="Arribat S."/>
            <person name="Keller J."/>
            <person name="Huneau C."/>
            <person name="Blein T."/>
            <person name="Aime D."/>
            <person name="Laguerre M."/>
            <person name="Taylor J."/>
            <person name="Schubert V."/>
            <person name="Nelson M."/>
            <person name="Geu-Flores F."/>
            <person name="Crespi M."/>
            <person name="Gallardo-Guerrero K."/>
            <person name="Delaux P.-M."/>
            <person name="Salse J."/>
            <person name="Berges H."/>
            <person name="Guyot R."/>
            <person name="Gouzy J."/>
            <person name="Peret B."/>
        </authorList>
    </citation>
    <scope>NUCLEOTIDE SEQUENCE [LARGE SCALE GENOMIC DNA]</scope>
    <source>
        <strain evidence="2">cv. Amiga</strain>
    </source>
</reference>
<organism evidence="1 2">
    <name type="scientific">Lupinus albus</name>
    <name type="common">White lupine</name>
    <name type="synonym">Lupinus termis</name>
    <dbReference type="NCBI Taxonomy" id="3870"/>
    <lineage>
        <taxon>Eukaryota</taxon>
        <taxon>Viridiplantae</taxon>
        <taxon>Streptophyta</taxon>
        <taxon>Embryophyta</taxon>
        <taxon>Tracheophyta</taxon>
        <taxon>Spermatophyta</taxon>
        <taxon>Magnoliopsida</taxon>
        <taxon>eudicotyledons</taxon>
        <taxon>Gunneridae</taxon>
        <taxon>Pentapetalae</taxon>
        <taxon>rosids</taxon>
        <taxon>fabids</taxon>
        <taxon>Fabales</taxon>
        <taxon>Fabaceae</taxon>
        <taxon>Papilionoideae</taxon>
        <taxon>50 kb inversion clade</taxon>
        <taxon>genistoids sensu lato</taxon>
        <taxon>core genistoids</taxon>
        <taxon>Genisteae</taxon>
        <taxon>Lupinus</taxon>
    </lineage>
</organism>
<gene>
    <name evidence="1" type="ORF">Lalb_Chr20g0113011</name>
</gene>
<evidence type="ECO:0000313" key="1">
    <source>
        <dbReference type="EMBL" id="KAE9590951.1"/>
    </source>
</evidence>
<sequence length="80" mass="9483">MWNLVEYRGSIPRIAFFPFTPSFPLAPLRFHRTHPSGRPSLWTKIKLNKGLNRPYSTLEYKVNQRTSPTGKLKRLQWKDI</sequence>
<accession>A0A6A4NPW9</accession>
<dbReference type="EMBL" id="WOCE01000020">
    <property type="protein sequence ID" value="KAE9590951.1"/>
    <property type="molecule type" value="Genomic_DNA"/>
</dbReference>
<proteinExistence type="predicted"/>
<name>A0A6A4NPW9_LUPAL</name>
<protein>
    <submittedName>
        <fullName evidence="1">Uncharacterized protein</fullName>
    </submittedName>
</protein>
<comment type="caution">
    <text evidence="1">The sequence shown here is derived from an EMBL/GenBank/DDBJ whole genome shotgun (WGS) entry which is preliminary data.</text>
</comment>
<evidence type="ECO:0000313" key="2">
    <source>
        <dbReference type="Proteomes" id="UP000447434"/>
    </source>
</evidence>